<comment type="similarity">
    <text evidence="4">Belongs to the metallo-beta-lactamase superfamily. Class-B beta-lactamase family.</text>
</comment>
<keyword evidence="15" id="KW-1185">Reference proteome</keyword>
<dbReference type="NCBIfam" id="NF012229">
    <property type="entry name" value="bla_class_B_core"/>
    <property type="match status" value="1"/>
</dbReference>
<evidence type="ECO:0000256" key="3">
    <source>
        <dbReference type="ARBA" id="ARBA00004418"/>
    </source>
</evidence>
<keyword evidence="9" id="KW-0574">Periplasm</keyword>
<reference evidence="14 15" key="1">
    <citation type="submission" date="2020-04" db="EMBL/GenBank/DDBJ databases">
        <title>Flammeovirga sp. SR4, a novel species isolated from seawater.</title>
        <authorList>
            <person name="Wang X."/>
        </authorList>
    </citation>
    <scope>NUCLEOTIDE SEQUENCE [LARGE SCALE GENOMIC DNA]</scope>
    <source>
        <strain evidence="14 15">SR4</strain>
    </source>
</reference>
<keyword evidence="12" id="KW-0046">Antibiotic resistance</keyword>
<comment type="caution">
    <text evidence="14">The sequence shown here is derived from an EMBL/GenBank/DDBJ whole genome shotgun (WGS) entry which is preliminary data.</text>
</comment>
<dbReference type="GO" id="GO:0046677">
    <property type="term" value="P:response to antibiotic"/>
    <property type="evidence" value="ECO:0007669"/>
    <property type="project" value="UniProtKB-KW"/>
</dbReference>
<keyword evidence="11" id="KW-0862">Zinc</keyword>
<organism evidence="14 15">
    <name type="scientific">Flammeovirga agarivorans</name>
    <dbReference type="NCBI Taxonomy" id="2726742"/>
    <lineage>
        <taxon>Bacteria</taxon>
        <taxon>Pseudomonadati</taxon>
        <taxon>Bacteroidota</taxon>
        <taxon>Cytophagia</taxon>
        <taxon>Cytophagales</taxon>
        <taxon>Flammeovirgaceae</taxon>
        <taxon>Flammeovirga</taxon>
    </lineage>
</organism>
<evidence type="ECO:0000256" key="10">
    <source>
        <dbReference type="ARBA" id="ARBA00022801"/>
    </source>
</evidence>
<name>A0A7X8XUS7_9BACT</name>
<evidence type="ECO:0000256" key="4">
    <source>
        <dbReference type="ARBA" id="ARBA00005250"/>
    </source>
</evidence>
<evidence type="ECO:0000256" key="12">
    <source>
        <dbReference type="ARBA" id="ARBA00023251"/>
    </source>
</evidence>
<dbReference type="InterPro" id="IPR001018">
    <property type="entry name" value="Beta-lactamase_class-B_CS"/>
</dbReference>
<dbReference type="GO" id="GO:0042597">
    <property type="term" value="C:periplasmic space"/>
    <property type="evidence" value="ECO:0007669"/>
    <property type="project" value="UniProtKB-SubCell"/>
</dbReference>
<dbReference type="InterPro" id="IPR001279">
    <property type="entry name" value="Metallo-B-lactamas"/>
</dbReference>
<comment type="catalytic activity">
    <reaction evidence="1">
        <text>a beta-lactam + H2O = a substituted beta-amino acid</text>
        <dbReference type="Rhea" id="RHEA:20401"/>
        <dbReference type="ChEBI" id="CHEBI:15377"/>
        <dbReference type="ChEBI" id="CHEBI:35627"/>
        <dbReference type="ChEBI" id="CHEBI:140347"/>
        <dbReference type="EC" id="3.5.2.6"/>
    </reaction>
</comment>
<dbReference type="AlphaFoldDB" id="A0A7X8XUS7"/>
<evidence type="ECO:0000256" key="5">
    <source>
        <dbReference type="ARBA" id="ARBA00011245"/>
    </source>
</evidence>
<dbReference type="PROSITE" id="PS00744">
    <property type="entry name" value="BETA_LACTAMASE_B_2"/>
    <property type="match status" value="1"/>
</dbReference>
<dbReference type="GO" id="GO:0008800">
    <property type="term" value="F:beta-lactamase activity"/>
    <property type="evidence" value="ECO:0007669"/>
    <property type="project" value="UniProtKB-EC"/>
</dbReference>
<keyword evidence="7" id="KW-0479">Metal-binding</keyword>
<feature type="domain" description="Metallo-beta-lactamase" evidence="13">
    <location>
        <begin position="57"/>
        <end position="225"/>
    </location>
</feature>
<keyword evidence="8" id="KW-0732">Signal</keyword>
<dbReference type="RefSeq" id="WP_168881270.1">
    <property type="nucleotide sequence ID" value="NZ_JABAIL010000002.1"/>
</dbReference>
<evidence type="ECO:0000313" key="14">
    <source>
        <dbReference type="EMBL" id="NLR90544.1"/>
    </source>
</evidence>
<comment type="cofactor">
    <cofactor evidence="2">
        <name>Zn(2+)</name>
        <dbReference type="ChEBI" id="CHEBI:29105"/>
    </cofactor>
</comment>
<evidence type="ECO:0000259" key="13">
    <source>
        <dbReference type="SMART" id="SM00849"/>
    </source>
</evidence>
<evidence type="ECO:0000256" key="2">
    <source>
        <dbReference type="ARBA" id="ARBA00001947"/>
    </source>
</evidence>
<accession>A0A7X8XUS7</accession>
<evidence type="ECO:0000256" key="9">
    <source>
        <dbReference type="ARBA" id="ARBA00022764"/>
    </source>
</evidence>
<dbReference type="InterPro" id="IPR036866">
    <property type="entry name" value="RibonucZ/Hydroxyglut_hydro"/>
</dbReference>
<protein>
    <recommendedName>
        <fullName evidence="6">beta-lactamase</fullName>
        <ecNumber evidence="6">3.5.2.6</ecNumber>
    </recommendedName>
</protein>
<dbReference type="Pfam" id="PF00753">
    <property type="entry name" value="Lactamase_B"/>
    <property type="match status" value="1"/>
</dbReference>
<gene>
    <name evidence="14" type="primary">bla</name>
    <name evidence="14" type="ORF">HGP29_04970</name>
</gene>
<evidence type="ECO:0000256" key="1">
    <source>
        <dbReference type="ARBA" id="ARBA00001526"/>
    </source>
</evidence>
<proteinExistence type="inferred from homology"/>
<dbReference type="PANTHER" id="PTHR42951:SF4">
    <property type="entry name" value="ACYL-COENZYME A THIOESTERASE MBLAC2"/>
    <property type="match status" value="1"/>
</dbReference>
<dbReference type="Proteomes" id="UP000585050">
    <property type="component" value="Unassembled WGS sequence"/>
</dbReference>
<dbReference type="PANTHER" id="PTHR42951">
    <property type="entry name" value="METALLO-BETA-LACTAMASE DOMAIN-CONTAINING"/>
    <property type="match status" value="1"/>
</dbReference>
<dbReference type="InterPro" id="IPR050855">
    <property type="entry name" value="NDM-1-like"/>
</dbReference>
<comment type="subcellular location">
    <subcellularLocation>
        <location evidence="3">Periplasm</location>
    </subcellularLocation>
</comment>
<dbReference type="GO" id="GO:0008270">
    <property type="term" value="F:zinc ion binding"/>
    <property type="evidence" value="ECO:0007669"/>
    <property type="project" value="InterPro"/>
</dbReference>
<evidence type="ECO:0000256" key="11">
    <source>
        <dbReference type="ARBA" id="ARBA00022833"/>
    </source>
</evidence>
<evidence type="ECO:0000256" key="8">
    <source>
        <dbReference type="ARBA" id="ARBA00022729"/>
    </source>
</evidence>
<comment type="subunit">
    <text evidence="5">Monomer.</text>
</comment>
<dbReference type="SMART" id="SM00849">
    <property type="entry name" value="Lactamase_B"/>
    <property type="match status" value="1"/>
</dbReference>
<dbReference type="Gene3D" id="3.60.15.10">
    <property type="entry name" value="Ribonuclease Z/Hydroxyacylglutathione hydrolase-like"/>
    <property type="match status" value="1"/>
</dbReference>
<keyword evidence="10" id="KW-0378">Hydrolase</keyword>
<dbReference type="PROSITE" id="PS51257">
    <property type="entry name" value="PROKAR_LIPOPROTEIN"/>
    <property type="match status" value="1"/>
</dbReference>
<evidence type="ECO:0000313" key="15">
    <source>
        <dbReference type="Proteomes" id="UP000585050"/>
    </source>
</evidence>
<dbReference type="GO" id="GO:0017001">
    <property type="term" value="P:antibiotic catabolic process"/>
    <property type="evidence" value="ECO:0007669"/>
    <property type="project" value="InterPro"/>
</dbReference>
<dbReference type="EMBL" id="JABAIL010000002">
    <property type="protein sequence ID" value="NLR90544.1"/>
    <property type="molecule type" value="Genomic_DNA"/>
</dbReference>
<dbReference type="SUPFAM" id="SSF56281">
    <property type="entry name" value="Metallo-hydrolase/oxidoreductase"/>
    <property type="match status" value="1"/>
</dbReference>
<sequence length="243" mass="27083">MKNIIRLVFISLLISSCQQVKELPKEFINEDLELHQLSEHVWQHISFLNTEEWGKVPCNGMVVIDDGEAIIIDTPTDEKSTQLLYNWLTENDITIKGAVPTHFHIDCLGGLNYLHSKNVPSYASNSTIQLAKENGFEAPQNGFTDTLTLQVDDHPVILKFEGSGHTKDNIVAYVPNDKVLFGGCIVKGKGWSKGNLADADTLSWANSIQNIKSDFNAIEIVIPGHGKVGNTELLDYTFDLFKQ</sequence>
<dbReference type="NCBIfam" id="NF033088">
    <property type="entry name" value="bla_subclass_B1"/>
    <property type="match status" value="1"/>
</dbReference>
<evidence type="ECO:0000256" key="6">
    <source>
        <dbReference type="ARBA" id="ARBA00012865"/>
    </source>
</evidence>
<evidence type="ECO:0000256" key="7">
    <source>
        <dbReference type="ARBA" id="ARBA00022723"/>
    </source>
</evidence>
<dbReference type="EC" id="3.5.2.6" evidence="6"/>
<dbReference type="InterPro" id="IPR058199">
    <property type="entry name" value="BlaB//VIM/IMP-1"/>
</dbReference>